<dbReference type="AlphaFoldDB" id="A0A176WZJ9"/>
<dbReference type="Pfam" id="PF03693">
    <property type="entry name" value="ParD_antitoxin"/>
    <property type="match status" value="1"/>
</dbReference>
<sequence>MPEIHLSEQDEKFIEEQVAAGIFKDADAVVSAGLRLLGSNEGKLVELQRLIQEGLDDVEVGRVMEFSTADDLTAHIIKLAGEQNEAKASGGHRTGTGRSSRRS</sequence>
<proteinExistence type="predicted"/>
<dbReference type="Gene3D" id="6.10.10.120">
    <property type="entry name" value="Antitoxin ParD1-like"/>
    <property type="match status" value="1"/>
</dbReference>
<dbReference type="NCBIfam" id="TIGR02606">
    <property type="entry name" value="antidote_CC2985"/>
    <property type="match status" value="1"/>
</dbReference>
<name>A0A176WZJ9_AGRTU</name>
<dbReference type="InterPro" id="IPR038296">
    <property type="entry name" value="ParD_sf"/>
</dbReference>
<feature type="region of interest" description="Disordered" evidence="1">
    <location>
        <begin position="83"/>
        <end position="103"/>
    </location>
</feature>
<reference evidence="2 3" key="1">
    <citation type="submission" date="2016-05" db="EMBL/GenBank/DDBJ databases">
        <authorList>
            <person name="Lavstsen T."/>
            <person name="Jespersen J.S."/>
        </authorList>
    </citation>
    <scope>NUCLEOTIDE SEQUENCE [LARGE SCALE GENOMIC DNA]</scope>
    <source>
        <strain evidence="2 3">KCJ1736</strain>
    </source>
</reference>
<protein>
    <submittedName>
        <fullName evidence="2">Addiction module antitoxin</fullName>
    </submittedName>
</protein>
<dbReference type="Proteomes" id="UP000077098">
    <property type="component" value="Unassembled WGS sequence"/>
</dbReference>
<accession>A0A176WZJ9</accession>
<organism evidence="2 3">
    <name type="scientific">Agrobacterium tumefaciens</name>
    <dbReference type="NCBI Taxonomy" id="358"/>
    <lineage>
        <taxon>Bacteria</taxon>
        <taxon>Pseudomonadati</taxon>
        <taxon>Pseudomonadota</taxon>
        <taxon>Alphaproteobacteria</taxon>
        <taxon>Hyphomicrobiales</taxon>
        <taxon>Rhizobiaceae</taxon>
        <taxon>Rhizobium/Agrobacterium group</taxon>
        <taxon>Agrobacterium</taxon>
        <taxon>Agrobacterium tumefaciens complex</taxon>
    </lineage>
</organism>
<comment type="caution">
    <text evidence="2">The sequence shown here is derived from an EMBL/GenBank/DDBJ whole genome shotgun (WGS) entry which is preliminary data.</text>
</comment>
<evidence type="ECO:0000313" key="3">
    <source>
        <dbReference type="Proteomes" id="UP000077098"/>
    </source>
</evidence>
<evidence type="ECO:0000256" key="1">
    <source>
        <dbReference type="SAM" id="MobiDB-lite"/>
    </source>
</evidence>
<evidence type="ECO:0000313" key="2">
    <source>
        <dbReference type="EMBL" id="OAE38428.1"/>
    </source>
</evidence>
<gene>
    <name evidence="2" type="ORF">A7J57_18340</name>
</gene>
<dbReference type="EMBL" id="LXPS01000038">
    <property type="protein sequence ID" value="OAE38428.1"/>
    <property type="molecule type" value="Genomic_DNA"/>
</dbReference>
<dbReference type="InterPro" id="IPR022789">
    <property type="entry name" value="ParD"/>
</dbReference>
<dbReference type="RefSeq" id="WP_063951059.1">
    <property type="nucleotide sequence ID" value="NZ_LXPS01000038.1"/>
</dbReference>